<dbReference type="EMBL" id="CP108135">
    <property type="protein sequence ID" value="WTP68806.1"/>
    <property type="molecule type" value="Genomic_DNA"/>
</dbReference>
<dbReference type="GeneID" id="95062848"/>
<feature type="domain" description="tRNA nuclease CdiA C-terminal" evidence="2">
    <location>
        <begin position="76"/>
        <end position="151"/>
    </location>
</feature>
<proteinExistence type="predicted"/>
<dbReference type="Proteomes" id="UP001622496">
    <property type="component" value="Chromosome"/>
</dbReference>
<keyword evidence="4" id="KW-1185">Reference proteome</keyword>
<protein>
    <recommendedName>
        <fullName evidence="2">tRNA nuclease CdiA C-terminal domain-containing protein</fullName>
    </recommendedName>
</protein>
<feature type="compositionally biased region" description="Basic residues" evidence="1">
    <location>
        <begin position="14"/>
        <end position="27"/>
    </location>
</feature>
<sequence length="160" mass="17170">MRSWSLGICGSPRSRSRRVTTPRRPSHRTGWQNAAARKLDLSAAAFNDAEGRIAELLLSEGKNVKALKESTVPGVRTADSEVNGVPTEFKSLIPGAAANTVKNQLNSAKGQARHAIIDARASGLSESAAQEGLGKFLRNNPPGRMDFIRIVGDGYDITYP</sequence>
<feature type="region of interest" description="Disordered" evidence="1">
    <location>
        <begin position="1"/>
        <end position="32"/>
    </location>
</feature>
<gene>
    <name evidence="3" type="ORF">OG560_26630</name>
</gene>
<evidence type="ECO:0000313" key="3">
    <source>
        <dbReference type="EMBL" id="WTP68806.1"/>
    </source>
</evidence>
<reference evidence="3 4" key="1">
    <citation type="submission" date="2022-10" db="EMBL/GenBank/DDBJ databases">
        <title>The complete genomes of actinobacterial strains from the NBC collection.</title>
        <authorList>
            <person name="Joergensen T.S."/>
            <person name="Alvarez Arevalo M."/>
            <person name="Sterndorff E.B."/>
            <person name="Faurdal D."/>
            <person name="Vuksanovic O."/>
            <person name="Mourched A.-S."/>
            <person name="Charusanti P."/>
            <person name="Shaw S."/>
            <person name="Blin K."/>
            <person name="Weber T."/>
        </authorList>
    </citation>
    <scope>NUCLEOTIDE SEQUENCE [LARGE SCALE GENOMIC DNA]</scope>
    <source>
        <strain evidence="3 4">NBC_00185</strain>
    </source>
</reference>
<dbReference type="RefSeq" id="WP_199813860.1">
    <property type="nucleotide sequence ID" value="NZ_CP108135.1"/>
</dbReference>
<evidence type="ECO:0000313" key="4">
    <source>
        <dbReference type="Proteomes" id="UP001622496"/>
    </source>
</evidence>
<accession>A0ABZ1KD12</accession>
<dbReference type="Pfam" id="PF18451">
    <property type="entry name" value="CdiA_C"/>
    <property type="match status" value="1"/>
</dbReference>
<organism evidence="3 4">
    <name type="scientific">[Kitasatospora] papulosa</name>
    <dbReference type="NCBI Taxonomy" id="1464011"/>
    <lineage>
        <taxon>Bacteria</taxon>
        <taxon>Bacillati</taxon>
        <taxon>Actinomycetota</taxon>
        <taxon>Actinomycetes</taxon>
        <taxon>Kitasatosporales</taxon>
        <taxon>Streptomycetaceae</taxon>
        <taxon>Streptomyces</taxon>
    </lineage>
</organism>
<evidence type="ECO:0000259" key="2">
    <source>
        <dbReference type="Pfam" id="PF18451"/>
    </source>
</evidence>
<name>A0ABZ1KD12_9ACTN</name>
<dbReference type="InterPro" id="IPR040559">
    <property type="entry name" value="CdiA_C"/>
</dbReference>
<dbReference type="Gene3D" id="3.40.1350.120">
    <property type="match status" value="1"/>
</dbReference>
<evidence type="ECO:0000256" key="1">
    <source>
        <dbReference type="SAM" id="MobiDB-lite"/>
    </source>
</evidence>